<dbReference type="PANTHER" id="PTHR30255">
    <property type="entry name" value="SINGLE-STRANDED-DNA-SPECIFIC EXONUCLEASE RECJ"/>
    <property type="match status" value="1"/>
</dbReference>
<evidence type="ECO:0000256" key="2">
    <source>
        <dbReference type="ARBA" id="ARBA00019841"/>
    </source>
</evidence>
<dbReference type="FunFam" id="3.90.1640.30:FF:000001">
    <property type="entry name" value="Single-stranded-DNA-specific exonuclease RecJ"/>
    <property type="match status" value="1"/>
</dbReference>
<evidence type="ECO:0000259" key="7">
    <source>
        <dbReference type="Pfam" id="PF01368"/>
    </source>
</evidence>
<keyword evidence="11" id="KW-1185">Reference proteome</keyword>
<dbReference type="AlphaFoldDB" id="A0A3N1PEH2"/>
<evidence type="ECO:0000256" key="3">
    <source>
        <dbReference type="ARBA" id="ARBA00022722"/>
    </source>
</evidence>
<dbReference type="Proteomes" id="UP000268033">
    <property type="component" value="Unassembled WGS sequence"/>
</dbReference>
<dbReference type="InterPro" id="IPR041122">
    <property type="entry name" value="RecJ_OB"/>
</dbReference>
<dbReference type="InterPro" id="IPR004610">
    <property type="entry name" value="RecJ"/>
</dbReference>
<dbReference type="InterPro" id="IPR001667">
    <property type="entry name" value="DDH_dom"/>
</dbReference>
<accession>A0A3N1PEH2</accession>
<dbReference type="EMBL" id="RJUL01000001">
    <property type="protein sequence ID" value="ROQ30374.1"/>
    <property type="molecule type" value="Genomic_DNA"/>
</dbReference>
<dbReference type="InterPro" id="IPR003156">
    <property type="entry name" value="DHHA1_dom"/>
</dbReference>
<comment type="caution">
    <text evidence="10">The sequence shown here is derived from an EMBL/GenBank/DDBJ whole genome shotgun (WGS) entry which is preliminary data.</text>
</comment>
<keyword evidence="6" id="KW-0175">Coiled coil</keyword>
<organism evidence="10 11">
    <name type="scientific">Gallaecimonas pentaromativorans</name>
    <dbReference type="NCBI Taxonomy" id="584787"/>
    <lineage>
        <taxon>Bacteria</taxon>
        <taxon>Pseudomonadati</taxon>
        <taxon>Pseudomonadota</taxon>
        <taxon>Gammaproteobacteria</taxon>
        <taxon>Enterobacterales</taxon>
        <taxon>Gallaecimonadaceae</taxon>
        <taxon>Gallaecimonas</taxon>
    </lineage>
</organism>
<dbReference type="GO" id="GO:0006281">
    <property type="term" value="P:DNA repair"/>
    <property type="evidence" value="ECO:0007669"/>
    <property type="project" value="InterPro"/>
</dbReference>
<dbReference type="Pfam" id="PF02272">
    <property type="entry name" value="DHHA1"/>
    <property type="match status" value="1"/>
</dbReference>
<reference evidence="10 11" key="1">
    <citation type="submission" date="2018-11" db="EMBL/GenBank/DDBJ databases">
        <title>Genomic Encyclopedia of Type Strains, Phase IV (KMG-IV): sequencing the most valuable type-strain genomes for metagenomic binning, comparative biology and taxonomic classification.</title>
        <authorList>
            <person name="Goeker M."/>
        </authorList>
    </citation>
    <scope>NUCLEOTIDE SEQUENCE [LARGE SCALE GENOMIC DNA]</scope>
    <source>
        <strain evidence="10 11">DSM 21945</strain>
    </source>
</reference>
<evidence type="ECO:0000313" key="10">
    <source>
        <dbReference type="EMBL" id="ROQ30374.1"/>
    </source>
</evidence>
<dbReference type="GO" id="GO:0003676">
    <property type="term" value="F:nucleic acid binding"/>
    <property type="evidence" value="ECO:0007669"/>
    <property type="project" value="InterPro"/>
</dbReference>
<evidence type="ECO:0000256" key="1">
    <source>
        <dbReference type="ARBA" id="ARBA00005915"/>
    </source>
</evidence>
<dbReference type="GO" id="GO:0008409">
    <property type="term" value="F:5'-3' exonuclease activity"/>
    <property type="evidence" value="ECO:0007669"/>
    <property type="project" value="InterPro"/>
</dbReference>
<dbReference type="InterPro" id="IPR051673">
    <property type="entry name" value="SSDNA_exonuclease_RecJ"/>
</dbReference>
<gene>
    <name evidence="10" type="ORF">EDC28_10160</name>
</gene>
<feature type="domain" description="DDH" evidence="7">
    <location>
        <begin position="70"/>
        <end position="232"/>
    </location>
</feature>
<evidence type="ECO:0000256" key="5">
    <source>
        <dbReference type="ARBA" id="ARBA00022839"/>
    </source>
</evidence>
<dbReference type="Gene3D" id="3.90.1640.30">
    <property type="match status" value="1"/>
</dbReference>
<protein>
    <recommendedName>
        <fullName evidence="2">Single-stranded-DNA-specific exonuclease RecJ</fullName>
    </recommendedName>
</protein>
<dbReference type="STRING" id="584787.GCA_001247655_01651"/>
<keyword evidence="5 10" id="KW-0269">Exonuclease</keyword>
<evidence type="ECO:0000259" key="9">
    <source>
        <dbReference type="Pfam" id="PF17768"/>
    </source>
</evidence>
<dbReference type="InterPro" id="IPR038763">
    <property type="entry name" value="DHH_sf"/>
</dbReference>
<evidence type="ECO:0000256" key="6">
    <source>
        <dbReference type="SAM" id="Coils"/>
    </source>
</evidence>
<evidence type="ECO:0000256" key="4">
    <source>
        <dbReference type="ARBA" id="ARBA00022801"/>
    </source>
</evidence>
<feature type="domain" description="DHHA1" evidence="8">
    <location>
        <begin position="356"/>
        <end position="448"/>
    </location>
</feature>
<evidence type="ECO:0000313" key="11">
    <source>
        <dbReference type="Proteomes" id="UP000268033"/>
    </source>
</evidence>
<keyword evidence="3" id="KW-0540">Nuclease</keyword>
<dbReference type="Pfam" id="PF17768">
    <property type="entry name" value="RecJ_OB"/>
    <property type="match status" value="1"/>
</dbReference>
<dbReference type="Gene3D" id="3.10.310.30">
    <property type="match status" value="1"/>
</dbReference>
<dbReference type="SUPFAM" id="SSF64182">
    <property type="entry name" value="DHH phosphoesterases"/>
    <property type="match status" value="1"/>
</dbReference>
<evidence type="ECO:0000259" key="8">
    <source>
        <dbReference type="Pfam" id="PF02272"/>
    </source>
</evidence>
<dbReference type="RefSeq" id="WP_123420571.1">
    <property type="nucleotide sequence ID" value="NZ_RJUL01000001.1"/>
</dbReference>
<comment type="similarity">
    <text evidence="1">Belongs to the RecJ family.</text>
</comment>
<dbReference type="Pfam" id="PF01368">
    <property type="entry name" value="DHH"/>
    <property type="match status" value="1"/>
</dbReference>
<dbReference type="GO" id="GO:0006310">
    <property type="term" value="P:DNA recombination"/>
    <property type="evidence" value="ECO:0007669"/>
    <property type="project" value="InterPro"/>
</dbReference>
<sequence>MPKIVRRPEPQELPNWPLPPLLTRIYVSRGVKALSELEKSAKGLAPFQALKGMDAAVKLLAGALAAQKRMLIVGDFDADGATSSALCILALKMLGAEQVDFLVPNRFEYGYGLSPEIVEVAVARGAELLITVDNGISSIAGVAAAKAAGLEVLVTDHHLPGSELPCADAIVNPNLEGCAFPSKALAGVGVAFYLMLALRAHLRETGWFNGQAEPIRAEPNLAELLDIVALGTVADVVPLDGNNRILVHQGLNRIRAQRCRPGILALCEVAGREPRRLAASDLGFFLGPRINAAGRLDEMSLGVSLLVTDDFHQARLIAAELDSLNRERREIESSMQQEALAALAKVDITEAPAGIALYREDWHQGVIGILASRIKERFYRPVFAFAPASETELKGSGRSIPGLHLRDLLDEVDTQNPGLIIKFGGHAMAAGLSIRPENFERFNAAFVAAAEAKLEPHMLTGEILSDGELLPSEFTLETAQLLRDGGPWGQAFSEPVFDGHFKVVSQRLVGQKHLKLVLSPAGREQLIDAIHFNADLTTWPNPAIEWVHAAYKLDINEYKGRQSVQLLVDHIEPA</sequence>
<dbReference type="PANTHER" id="PTHR30255:SF2">
    <property type="entry name" value="SINGLE-STRANDED-DNA-SPECIFIC EXONUCLEASE RECJ"/>
    <property type="match status" value="1"/>
</dbReference>
<keyword evidence="4" id="KW-0378">Hydrolase</keyword>
<feature type="coiled-coil region" evidence="6">
    <location>
        <begin position="314"/>
        <end position="341"/>
    </location>
</feature>
<dbReference type="NCBIfam" id="TIGR00644">
    <property type="entry name" value="recJ"/>
    <property type="match status" value="1"/>
</dbReference>
<name>A0A3N1PEH2_9GAMM</name>
<feature type="domain" description="RecJ OB" evidence="9">
    <location>
        <begin position="466"/>
        <end position="569"/>
    </location>
</feature>
<proteinExistence type="inferred from homology"/>